<evidence type="ECO:0000256" key="2">
    <source>
        <dbReference type="SAM" id="SignalP"/>
    </source>
</evidence>
<dbReference type="Proteomes" id="UP000019473">
    <property type="component" value="Unassembled WGS sequence"/>
</dbReference>
<dbReference type="HOGENOM" id="CLU_1651994_0_0_1"/>
<comment type="caution">
    <text evidence="3">The sequence shown here is derived from an EMBL/GenBank/DDBJ whole genome shotgun (WGS) entry which is preliminary data.</text>
</comment>
<dbReference type="GeneID" id="19175235"/>
<proteinExistence type="predicted"/>
<evidence type="ECO:0000313" key="3">
    <source>
        <dbReference type="EMBL" id="EXJ64283.1"/>
    </source>
</evidence>
<dbReference type="RefSeq" id="XP_007752850.1">
    <property type="nucleotide sequence ID" value="XM_007754660.1"/>
</dbReference>
<organism evidence="3 4">
    <name type="scientific">Cladophialophora yegresii CBS 114405</name>
    <dbReference type="NCBI Taxonomy" id="1182544"/>
    <lineage>
        <taxon>Eukaryota</taxon>
        <taxon>Fungi</taxon>
        <taxon>Dikarya</taxon>
        <taxon>Ascomycota</taxon>
        <taxon>Pezizomycotina</taxon>
        <taxon>Eurotiomycetes</taxon>
        <taxon>Chaetothyriomycetidae</taxon>
        <taxon>Chaetothyriales</taxon>
        <taxon>Herpotrichiellaceae</taxon>
        <taxon>Cladophialophora</taxon>
    </lineage>
</organism>
<keyword evidence="4" id="KW-1185">Reference proteome</keyword>
<keyword evidence="2" id="KW-0732">Signal</keyword>
<protein>
    <recommendedName>
        <fullName evidence="5">Ig-like domain-containing protein</fullName>
    </recommendedName>
</protein>
<feature type="compositionally biased region" description="Polar residues" evidence="1">
    <location>
        <begin position="103"/>
        <end position="116"/>
    </location>
</feature>
<evidence type="ECO:0000313" key="4">
    <source>
        <dbReference type="Proteomes" id="UP000019473"/>
    </source>
</evidence>
<feature type="compositionally biased region" description="Low complexity" evidence="1">
    <location>
        <begin position="117"/>
        <end position="143"/>
    </location>
</feature>
<feature type="chain" id="PRO_5004931089" description="Ig-like domain-containing protein" evidence="2">
    <location>
        <begin position="22"/>
        <end position="160"/>
    </location>
</feature>
<dbReference type="OrthoDB" id="4161709at2759"/>
<dbReference type="VEuPathDB" id="FungiDB:A1O7_00619"/>
<feature type="region of interest" description="Disordered" evidence="1">
    <location>
        <begin position="43"/>
        <end position="160"/>
    </location>
</feature>
<reference evidence="3 4" key="1">
    <citation type="submission" date="2013-03" db="EMBL/GenBank/DDBJ databases">
        <title>The Genome Sequence of Cladophialophora yegresii CBS 114405.</title>
        <authorList>
            <consortium name="The Broad Institute Genomics Platform"/>
            <person name="Cuomo C."/>
            <person name="de Hoog S."/>
            <person name="Gorbushina A."/>
            <person name="Walker B."/>
            <person name="Young S.K."/>
            <person name="Zeng Q."/>
            <person name="Gargeya S."/>
            <person name="Fitzgerald M."/>
            <person name="Haas B."/>
            <person name="Abouelleil A."/>
            <person name="Allen A.W."/>
            <person name="Alvarado L."/>
            <person name="Arachchi H.M."/>
            <person name="Berlin A.M."/>
            <person name="Chapman S.B."/>
            <person name="Gainer-Dewar J."/>
            <person name="Goldberg J."/>
            <person name="Griggs A."/>
            <person name="Gujja S."/>
            <person name="Hansen M."/>
            <person name="Howarth C."/>
            <person name="Imamovic A."/>
            <person name="Ireland A."/>
            <person name="Larimer J."/>
            <person name="McCowan C."/>
            <person name="Murphy C."/>
            <person name="Pearson M."/>
            <person name="Poon T.W."/>
            <person name="Priest M."/>
            <person name="Roberts A."/>
            <person name="Saif S."/>
            <person name="Shea T."/>
            <person name="Sisk P."/>
            <person name="Sykes S."/>
            <person name="Wortman J."/>
            <person name="Nusbaum C."/>
            <person name="Birren B."/>
        </authorList>
    </citation>
    <scope>NUCLEOTIDE SEQUENCE [LARGE SCALE GENOMIC DNA]</scope>
    <source>
        <strain evidence="3 4">CBS 114405</strain>
    </source>
</reference>
<dbReference type="EMBL" id="AMGW01000001">
    <property type="protein sequence ID" value="EXJ64283.1"/>
    <property type="molecule type" value="Genomic_DNA"/>
</dbReference>
<name>W9W8H9_9EURO</name>
<accession>W9W8H9</accession>
<sequence length="160" mass="17391">MFFVRSLTVVFTAALFLSTQAWKNEDEVVTVTKTNTHYVCPCITDTPLTPSPDSHEWTEWEGDHSASGSGWVTSPTGKDTKTPKGPTGSGTTSPTPGDHHHTWPTSKPGSVPTSSGTWTTTKRSRRPTSGTSSSTSSKTKSTTQLDQDDFQCFNNYDQVD</sequence>
<dbReference type="AlphaFoldDB" id="W9W8H9"/>
<feature type="compositionally biased region" description="Low complexity" evidence="1">
    <location>
        <begin position="73"/>
        <end position="96"/>
    </location>
</feature>
<gene>
    <name evidence="3" type="ORF">A1O7_00619</name>
</gene>
<evidence type="ECO:0000256" key="1">
    <source>
        <dbReference type="SAM" id="MobiDB-lite"/>
    </source>
</evidence>
<feature type="signal peptide" evidence="2">
    <location>
        <begin position="1"/>
        <end position="21"/>
    </location>
</feature>
<feature type="compositionally biased region" description="Basic and acidic residues" evidence="1">
    <location>
        <begin position="53"/>
        <end position="64"/>
    </location>
</feature>
<evidence type="ECO:0008006" key="5">
    <source>
        <dbReference type="Google" id="ProtNLM"/>
    </source>
</evidence>